<name>A0A6A5WYR7_9PLEO</name>
<evidence type="ECO:0000256" key="6">
    <source>
        <dbReference type="ARBA" id="ARBA00023033"/>
    </source>
</evidence>
<evidence type="ECO:0000313" key="10">
    <source>
        <dbReference type="Proteomes" id="UP000799779"/>
    </source>
</evidence>
<evidence type="ECO:0000256" key="4">
    <source>
        <dbReference type="ARBA" id="ARBA00023002"/>
    </source>
</evidence>
<dbReference type="GO" id="GO:0020037">
    <property type="term" value="F:heme binding"/>
    <property type="evidence" value="ECO:0007669"/>
    <property type="project" value="InterPro"/>
</dbReference>
<dbReference type="Proteomes" id="UP000799779">
    <property type="component" value="Unassembled WGS sequence"/>
</dbReference>
<dbReference type="InterPro" id="IPR017972">
    <property type="entry name" value="Cyt_P450_CS"/>
</dbReference>
<accession>A0A6A5WYR7</accession>
<comment type="cofactor">
    <cofactor evidence="1 7">
        <name>heme</name>
        <dbReference type="ChEBI" id="CHEBI:30413"/>
    </cofactor>
</comment>
<dbReference type="AlphaFoldDB" id="A0A6A5WYR7"/>
<feature type="binding site" description="axial binding residue" evidence="7">
    <location>
        <position position="452"/>
    </location>
    <ligand>
        <name>heme</name>
        <dbReference type="ChEBI" id="CHEBI:30413"/>
    </ligand>
    <ligandPart>
        <name>Fe</name>
        <dbReference type="ChEBI" id="CHEBI:18248"/>
    </ligandPart>
</feature>
<sequence>MDSTNVYLKSLVSAAVTYIAFKIIQRLYFHPLSDVPGPWYAAISTVNEFWWNCIQSGQYMFKIEEMHKEYGPVIRINPWEVHINDPAFMDTLWANSKMEKDPFYYRGFGAETSVVTAVTPAMHKLRRGAMAQLFSKASVAKLEPRVLSRVEQLCRRIEEHKRDGKPVDISNAYRCLATDVVTDYAVPKTRNYLDHPDFNKVFNRVLRDVSAVIHWNRHIPFIMPLIQSIPREWVAFFDKDGTSVAVIDYQTDVLSQAKAVVDGVKTKKTGTVLDAIYQNPSLPPQEKTFKRIADESFTIINAGSETTGNTLANVTYNVLANPFIHHTLKSELKEAAKDHGINPDEMLPCRVVESLPYLRAVINEALRMATGVCGRLPRRNPSEAMTYTANGKTHVLPPGTVVSMSIYDIHFNPAIFPNPHSFDPFRWLAAPSPALSRMEKYLVPFGKGARQCVGLELAKQQILLTVANLFWKFDLELFKTTERDVRIEHDFFAPFGPSDSKGVRVVVTGG</sequence>
<dbReference type="CDD" id="cd11062">
    <property type="entry name" value="CYP58-like"/>
    <property type="match status" value="1"/>
</dbReference>
<keyword evidence="5 7" id="KW-0408">Iron</keyword>
<dbReference type="InterPro" id="IPR050121">
    <property type="entry name" value="Cytochrome_P450_monoxygenase"/>
</dbReference>
<keyword evidence="6 8" id="KW-0503">Monooxygenase</keyword>
<dbReference type="PRINTS" id="PR00385">
    <property type="entry name" value="P450"/>
</dbReference>
<evidence type="ECO:0000313" key="9">
    <source>
        <dbReference type="EMBL" id="KAF2004225.1"/>
    </source>
</evidence>
<dbReference type="InterPro" id="IPR002403">
    <property type="entry name" value="Cyt_P450_E_grp-IV"/>
</dbReference>
<protein>
    <submittedName>
        <fullName evidence="9">Putative cytochrome P450</fullName>
    </submittedName>
</protein>
<keyword evidence="3 7" id="KW-0479">Metal-binding</keyword>
<dbReference type="SUPFAM" id="SSF48264">
    <property type="entry name" value="Cytochrome P450"/>
    <property type="match status" value="1"/>
</dbReference>
<reference evidence="9" key="1">
    <citation type="journal article" date="2020" name="Stud. Mycol.">
        <title>101 Dothideomycetes genomes: a test case for predicting lifestyles and emergence of pathogens.</title>
        <authorList>
            <person name="Haridas S."/>
            <person name="Albert R."/>
            <person name="Binder M."/>
            <person name="Bloem J."/>
            <person name="Labutti K."/>
            <person name="Salamov A."/>
            <person name="Andreopoulos B."/>
            <person name="Baker S."/>
            <person name="Barry K."/>
            <person name="Bills G."/>
            <person name="Bluhm B."/>
            <person name="Cannon C."/>
            <person name="Castanera R."/>
            <person name="Culley D."/>
            <person name="Daum C."/>
            <person name="Ezra D."/>
            <person name="Gonzalez J."/>
            <person name="Henrissat B."/>
            <person name="Kuo A."/>
            <person name="Liang C."/>
            <person name="Lipzen A."/>
            <person name="Lutzoni F."/>
            <person name="Magnuson J."/>
            <person name="Mondo S."/>
            <person name="Nolan M."/>
            <person name="Ohm R."/>
            <person name="Pangilinan J."/>
            <person name="Park H.-J."/>
            <person name="Ramirez L."/>
            <person name="Alfaro M."/>
            <person name="Sun H."/>
            <person name="Tritt A."/>
            <person name="Yoshinaga Y."/>
            <person name="Zwiers L.-H."/>
            <person name="Turgeon B."/>
            <person name="Goodwin S."/>
            <person name="Spatafora J."/>
            <person name="Crous P."/>
            <person name="Grigoriev I."/>
        </authorList>
    </citation>
    <scope>NUCLEOTIDE SEQUENCE</scope>
    <source>
        <strain evidence="9">CBS 123094</strain>
    </source>
</reference>
<dbReference type="PROSITE" id="PS00086">
    <property type="entry name" value="CYTOCHROME_P450"/>
    <property type="match status" value="1"/>
</dbReference>
<dbReference type="InterPro" id="IPR036396">
    <property type="entry name" value="Cyt_P450_sf"/>
</dbReference>
<proteinExistence type="inferred from homology"/>
<dbReference type="PRINTS" id="PR00465">
    <property type="entry name" value="EP450IV"/>
</dbReference>
<dbReference type="GO" id="GO:0005506">
    <property type="term" value="F:iron ion binding"/>
    <property type="evidence" value="ECO:0007669"/>
    <property type="project" value="InterPro"/>
</dbReference>
<evidence type="ECO:0000256" key="5">
    <source>
        <dbReference type="ARBA" id="ARBA00023004"/>
    </source>
</evidence>
<evidence type="ECO:0000256" key="3">
    <source>
        <dbReference type="ARBA" id="ARBA00022723"/>
    </source>
</evidence>
<evidence type="ECO:0000256" key="7">
    <source>
        <dbReference type="PIRSR" id="PIRSR602403-1"/>
    </source>
</evidence>
<organism evidence="9 10">
    <name type="scientific">Amniculicola lignicola CBS 123094</name>
    <dbReference type="NCBI Taxonomy" id="1392246"/>
    <lineage>
        <taxon>Eukaryota</taxon>
        <taxon>Fungi</taxon>
        <taxon>Dikarya</taxon>
        <taxon>Ascomycota</taxon>
        <taxon>Pezizomycotina</taxon>
        <taxon>Dothideomycetes</taxon>
        <taxon>Pleosporomycetidae</taxon>
        <taxon>Pleosporales</taxon>
        <taxon>Amniculicolaceae</taxon>
        <taxon>Amniculicola</taxon>
    </lineage>
</organism>
<keyword evidence="7 8" id="KW-0349">Heme</keyword>
<dbReference type="OrthoDB" id="3945418at2759"/>
<gene>
    <name evidence="9" type="ORF">P154DRAFT_459356</name>
</gene>
<keyword evidence="10" id="KW-1185">Reference proteome</keyword>
<dbReference type="Gene3D" id="1.10.630.10">
    <property type="entry name" value="Cytochrome P450"/>
    <property type="match status" value="1"/>
</dbReference>
<dbReference type="InterPro" id="IPR001128">
    <property type="entry name" value="Cyt_P450"/>
</dbReference>
<evidence type="ECO:0000256" key="2">
    <source>
        <dbReference type="ARBA" id="ARBA00010617"/>
    </source>
</evidence>
<dbReference type="GO" id="GO:0016705">
    <property type="term" value="F:oxidoreductase activity, acting on paired donors, with incorporation or reduction of molecular oxygen"/>
    <property type="evidence" value="ECO:0007669"/>
    <property type="project" value="InterPro"/>
</dbReference>
<dbReference type="PANTHER" id="PTHR24305">
    <property type="entry name" value="CYTOCHROME P450"/>
    <property type="match status" value="1"/>
</dbReference>
<dbReference type="EMBL" id="ML977568">
    <property type="protein sequence ID" value="KAF2004225.1"/>
    <property type="molecule type" value="Genomic_DNA"/>
</dbReference>
<comment type="similarity">
    <text evidence="2 8">Belongs to the cytochrome P450 family.</text>
</comment>
<dbReference type="GO" id="GO:0004497">
    <property type="term" value="F:monooxygenase activity"/>
    <property type="evidence" value="ECO:0007669"/>
    <property type="project" value="UniProtKB-KW"/>
</dbReference>
<keyword evidence="4 8" id="KW-0560">Oxidoreductase</keyword>
<dbReference type="Pfam" id="PF00067">
    <property type="entry name" value="p450"/>
    <property type="match status" value="1"/>
</dbReference>
<dbReference type="PANTHER" id="PTHR24305:SF157">
    <property type="entry name" value="N-ACETYLTRYPTOPHAN 6-HYDROXYLASE IVOC-RELATED"/>
    <property type="match status" value="1"/>
</dbReference>
<evidence type="ECO:0000256" key="8">
    <source>
        <dbReference type="RuleBase" id="RU000461"/>
    </source>
</evidence>
<evidence type="ECO:0000256" key="1">
    <source>
        <dbReference type="ARBA" id="ARBA00001971"/>
    </source>
</evidence>